<gene>
    <name evidence="2" type="ORF">B0T16DRAFT_402551</name>
</gene>
<dbReference type="EMBL" id="JAULSV010000001">
    <property type="protein sequence ID" value="KAK0657791.1"/>
    <property type="molecule type" value="Genomic_DNA"/>
</dbReference>
<keyword evidence="3" id="KW-1185">Reference proteome</keyword>
<proteinExistence type="predicted"/>
<protein>
    <submittedName>
        <fullName evidence="2">Uncharacterized protein</fullName>
    </submittedName>
</protein>
<accession>A0AA39YTP9</accession>
<comment type="caution">
    <text evidence="2">The sequence shown here is derived from an EMBL/GenBank/DDBJ whole genome shotgun (WGS) entry which is preliminary data.</text>
</comment>
<organism evidence="2 3">
    <name type="scientific">Cercophora newfieldiana</name>
    <dbReference type="NCBI Taxonomy" id="92897"/>
    <lineage>
        <taxon>Eukaryota</taxon>
        <taxon>Fungi</taxon>
        <taxon>Dikarya</taxon>
        <taxon>Ascomycota</taxon>
        <taxon>Pezizomycotina</taxon>
        <taxon>Sordariomycetes</taxon>
        <taxon>Sordariomycetidae</taxon>
        <taxon>Sordariales</taxon>
        <taxon>Lasiosphaeriaceae</taxon>
        <taxon>Cercophora</taxon>
    </lineage>
</organism>
<name>A0AA39YTP9_9PEZI</name>
<evidence type="ECO:0000313" key="3">
    <source>
        <dbReference type="Proteomes" id="UP001174936"/>
    </source>
</evidence>
<sequence length="65" mass="6895">MNPRVNAGAQSFPNSNKPLPALPGAAPTSPTRRAPKLLPATPEKPLPALPEVKEKPRPTTPQHQS</sequence>
<dbReference type="AlphaFoldDB" id="A0AA39YTP9"/>
<evidence type="ECO:0000313" key="2">
    <source>
        <dbReference type="EMBL" id="KAK0657791.1"/>
    </source>
</evidence>
<evidence type="ECO:0000256" key="1">
    <source>
        <dbReference type="SAM" id="MobiDB-lite"/>
    </source>
</evidence>
<reference evidence="2" key="1">
    <citation type="submission" date="2023-06" db="EMBL/GenBank/DDBJ databases">
        <title>Genome-scale phylogeny and comparative genomics of the fungal order Sordariales.</title>
        <authorList>
            <consortium name="Lawrence Berkeley National Laboratory"/>
            <person name="Hensen N."/>
            <person name="Bonometti L."/>
            <person name="Westerberg I."/>
            <person name="Brannstrom I.O."/>
            <person name="Guillou S."/>
            <person name="Cros-Aarteil S."/>
            <person name="Calhoun S."/>
            <person name="Haridas S."/>
            <person name="Kuo A."/>
            <person name="Mondo S."/>
            <person name="Pangilinan J."/>
            <person name="Riley R."/>
            <person name="Labutti K."/>
            <person name="Andreopoulos B."/>
            <person name="Lipzen A."/>
            <person name="Chen C."/>
            <person name="Yanf M."/>
            <person name="Daum C."/>
            <person name="Ng V."/>
            <person name="Clum A."/>
            <person name="Steindorff A."/>
            <person name="Ohm R."/>
            <person name="Martin F."/>
            <person name="Silar P."/>
            <person name="Natvig D."/>
            <person name="Lalanne C."/>
            <person name="Gautier V."/>
            <person name="Ament-Velasquez S.L."/>
            <person name="Kruys A."/>
            <person name="Hutchinson M.I."/>
            <person name="Powell A.J."/>
            <person name="Barry K."/>
            <person name="Miller A.N."/>
            <person name="Grigoriev I.V."/>
            <person name="Debuchy R."/>
            <person name="Gladieux P."/>
            <person name="Thoren M.H."/>
            <person name="Johannesson H."/>
        </authorList>
    </citation>
    <scope>NUCLEOTIDE SEQUENCE</scope>
    <source>
        <strain evidence="2">SMH2532-1</strain>
    </source>
</reference>
<feature type="region of interest" description="Disordered" evidence="1">
    <location>
        <begin position="1"/>
        <end position="65"/>
    </location>
</feature>
<dbReference type="Proteomes" id="UP001174936">
    <property type="component" value="Unassembled WGS sequence"/>
</dbReference>
<feature type="compositionally biased region" description="Polar residues" evidence="1">
    <location>
        <begin position="8"/>
        <end position="17"/>
    </location>
</feature>